<accession>A0AAP5H1W4</accession>
<keyword evidence="3 8" id="KW-0238">DNA-binding</keyword>
<comment type="caution">
    <text evidence="8">The sequence shown here is derived from an EMBL/GenBank/DDBJ whole genome shotgun (WGS) entry which is preliminary data.</text>
</comment>
<dbReference type="CDD" id="cd17535">
    <property type="entry name" value="REC_NarL-like"/>
    <property type="match status" value="1"/>
</dbReference>
<dbReference type="RefSeq" id="WP_310141355.1">
    <property type="nucleotide sequence ID" value="NZ_JAVDTR010000008.1"/>
</dbReference>
<evidence type="ECO:0000256" key="5">
    <source>
        <dbReference type="PROSITE-ProRule" id="PRU00169"/>
    </source>
</evidence>
<dbReference type="Proteomes" id="UP001254832">
    <property type="component" value="Unassembled WGS sequence"/>
</dbReference>
<dbReference type="PROSITE" id="PS50043">
    <property type="entry name" value="HTH_LUXR_2"/>
    <property type="match status" value="1"/>
</dbReference>
<keyword evidence="4" id="KW-0804">Transcription</keyword>
<dbReference type="InterPro" id="IPR011006">
    <property type="entry name" value="CheY-like_superfamily"/>
</dbReference>
<gene>
    <name evidence="8" type="ORF">J2W91_003208</name>
</gene>
<dbReference type="PANTHER" id="PTHR43214:SF43">
    <property type="entry name" value="TWO-COMPONENT RESPONSE REGULATOR"/>
    <property type="match status" value="1"/>
</dbReference>
<dbReference type="GO" id="GO:0003677">
    <property type="term" value="F:DNA binding"/>
    <property type="evidence" value="ECO:0007669"/>
    <property type="project" value="UniProtKB-KW"/>
</dbReference>
<dbReference type="PROSITE" id="PS00622">
    <property type="entry name" value="HTH_LUXR_1"/>
    <property type="match status" value="1"/>
</dbReference>
<reference evidence="8" key="1">
    <citation type="submission" date="2023-07" db="EMBL/GenBank/DDBJ databases">
        <title>Sorghum-associated microbial communities from plants grown in Nebraska, USA.</title>
        <authorList>
            <person name="Schachtman D."/>
        </authorList>
    </citation>
    <scope>NUCLEOTIDE SEQUENCE</scope>
    <source>
        <strain evidence="8">BE80</strain>
    </source>
</reference>
<protein>
    <submittedName>
        <fullName evidence="8">DNA-binding NarL/FixJ family response regulator</fullName>
    </submittedName>
</protein>
<dbReference type="AlphaFoldDB" id="A0AAP5H1W4"/>
<dbReference type="PRINTS" id="PR00038">
    <property type="entry name" value="HTHLUXR"/>
</dbReference>
<evidence type="ECO:0000256" key="3">
    <source>
        <dbReference type="ARBA" id="ARBA00023125"/>
    </source>
</evidence>
<dbReference type="PROSITE" id="PS50110">
    <property type="entry name" value="RESPONSE_REGULATORY"/>
    <property type="match status" value="1"/>
</dbReference>
<dbReference type="GO" id="GO:0006355">
    <property type="term" value="P:regulation of DNA-templated transcription"/>
    <property type="evidence" value="ECO:0007669"/>
    <property type="project" value="InterPro"/>
</dbReference>
<dbReference type="GO" id="GO:0000160">
    <property type="term" value="P:phosphorelay signal transduction system"/>
    <property type="evidence" value="ECO:0007669"/>
    <property type="project" value="InterPro"/>
</dbReference>
<dbReference type="InterPro" id="IPR000792">
    <property type="entry name" value="Tscrpt_reg_LuxR_C"/>
</dbReference>
<evidence type="ECO:0000313" key="9">
    <source>
        <dbReference type="Proteomes" id="UP001254832"/>
    </source>
</evidence>
<feature type="domain" description="HTH luxR-type" evidence="6">
    <location>
        <begin position="145"/>
        <end position="210"/>
    </location>
</feature>
<dbReference type="InterPro" id="IPR039420">
    <property type="entry name" value="WalR-like"/>
</dbReference>
<dbReference type="PANTHER" id="PTHR43214">
    <property type="entry name" value="TWO-COMPONENT RESPONSE REGULATOR"/>
    <property type="match status" value="1"/>
</dbReference>
<feature type="modified residue" description="4-aspartylphosphate" evidence="5">
    <location>
        <position position="56"/>
    </location>
</feature>
<evidence type="ECO:0000256" key="2">
    <source>
        <dbReference type="ARBA" id="ARBA00023015"/>
    </source>
</evidence>
<organism evidence="8 9">
    <name type="scientific">Paenibacillus amylolyticus</name>
    <dbReference type="NCBI Taxonomy" id="1451"/>
    <lineage>
        <taxon>Bacteria</taxon>
        <taxon>Bacillati</taxon>
        <taxon>Bacillota</taxon>
        <taxon>Bacilli</taxon>
        <taxon>Bacillales</taxon>
        <taxon>Paenibacillaceae</taxon>
        <taxon>Paenibacillus</taxon>
    </lineage>
</organism>
<proteinExistence type="predicted"/>
<evidence type="ECO:0000256" key="1">
    <source>
        <dbReference type="ARBA" id="ARBA00022553"/>
    </source>
</evidence>
<evidence type="ECO:0000259" key="6">
    <source>
        <dbReference type="PROSITE" id="PS50043"/>
    </source>
</evidence>
<dbReference type="InterPro" id="IPR001789">
    <property type="entry name" value="Sig_transdc_resp-reg_receiver"/>
</dbReference>
<evidence type="ECO:0000256" key="4">
    <source>
        <dbReference type="ARBA" id="ARBA00023163"/>
    </source>
</evidence>
<dbReference type="SMART" id="SM00421">
    <property type="entry name" value="HTH_LUXR"/>
    <property type="match status" value="1"/>
</dbReference>
<dbReference type="Gene3D" id="3.40.50.2300">
    <property type="match status" value="1"/>
</dbReference>
<dbReference type="FunFam" id="1.10.10.10:FF:000153">
    <property type="entry name" value="LuxR family transcriptional regulator"/>
    <property type="match status" value="1"/>
</dbReference>
<dbReference type="CDD" id="cd06170">
    <property type="entry name" value="LuxR_C_like"/>
    <property type="match status" value="1"/>
</dbReference>
<keyword evidence="1 5" id="KW-0597">Phosphoprotein</keyword>
<dbReference type="EMBL" id="JAVDTR010000008">
    <property type="protein sequence ID" value="MDR6724740.1"/>
    <property type="molecule type" value="Genomic_DNA"/>
</dbReference>
<feature type="domain" description="Response regulatory" evidence="7">
    <location>
        <begin position="5"/>
        <end position="121"/>
    </location>
</feature>
<dbReference type="SUPFAM" id="SSF52172">
    <property type="entry name" value="CheY-like"/>
    <property type="match status" value="1"/>
</dbReference>
<dbReference type="Pfam" id="PF00196">
    <property type="entry name" value="GerE"/>
    <property type="match status" value="1"/>
</dbReference>
<evidence type="ECO:0000259" key="7">
    <source>
        <dbReference type="PROSITE" id="PS50110"/>
    </source>
</evidence>
<dbReference type="InterPro" id="IPR058245">
    <property type="entry name" value="NreC/VraR/RcsB-like_REC"/>
</dbReference>
<sequence>MEHVRVLVVDDHAHAREAICSILAEDTTFEVIGTASNGKEALELTEQWMPDLILMDVQMPDMDGLEATRLIKMRFPYVIIVMVTVSDDVTYLFEALKQGAQGYLLKNLSPSTWLEYLHAIVSDDAPLSRELAYRILQEFPAPRSEDVPDNPLTARELEILQWVSAGYTNREIADQLGISEQTVKNHLKNILQKLQLENRVQLTRYALESGIAGRKLRK</sequence>
<dbReference type="Pfam" id="PF00072">
    <property type="entry name" value="Response_reg"/>
    <property type="match status" value="1"/>
</dbReference>
<evidence type="ECO:0000313" key="8">
    <source>
        <dbReference type="EMBL" id="MDR6724740.1"/>
    </source>
</evidence>
<name>A0AAP5H1W4_PAEAM</name>
<dbReference type="SMART" id="SM00448">
    <property type="entry name" value="REC"/>
    <property type="match status" value="1"/>
</dbReference>
<keyword evidence="2" id="KW-0805">Transcription regulation</keyword>